<dbReference type="InterPro" id="IPR005546">
    <property type="entry name" value="Autotransporte_beta"/>
</dbReference>
<dbReference type="InterPro" id="IPR001087">
    <property type="entry name" value="GDSL"/>
</dbReference>
<feature type="chain" id="PRO_5046756224" evidence="2">
    <location>
        <begin position="24"/>
        <end position="681"/>
    </location>
</feature>
<evidence type="ECO:0000313" key="5">
    <source>
        <dbReference type="Proteomes" id="UP001620461"/>
    </source>
</evidence>
<dbReference type="InterPro" id="IPR036709">
    <property type="entry name" value="Autotransporte_beta_dom_sf"/>
</dbReference>
<dbReference type="InterPro" id="IPR051058">
    <property type="entry name" value="GDSL_Est/Lipase"/>
</dbReference>
<dbReference type="Gene3D" id="3.40.50.1110">
    <property type="entry name" value="SGNH hydrolase"/>
    <property type="match status" value="1"/>
</dbReference>
<reference evidence="4 5" key="1">
    <citation type="submission" date="2020-10" db="EMBL/GenBank/DDBJ databases">
        <title>Phylogeny of dyella-like bacteria.</title>
        <authorList>
            <person name="Fu J."/>
        </authorList>
    </citation>
    <scope>NUCLEOTIDE SEQUENCE [LARGE SCALE GENOMIC DNA]</scope>
    <source>
        <strain evidence="4 5">JP1</strain>
    </source>
</reference>
<dbReference type="InterPro" id="IPR036514">
    <property type="entry name" value="SGNH_hydro_sf"/>
</dbReference>
<feature type="signal peptide" evidence="2">
    <location>
        <begin position="1"/>
        <end position="23"/>
    </location>
</feature>
<dbReference type="Pfam" id="PF03797">
    <property type="entry name" value="Autotransporter"/>
    <property type="match status" value="1"/>
</dbReference>
<dbReference type="RefSeq" id="WP_404547890.1">
    <property type="nucleotide sequence ID" value="NZ_JADIKJ010000013.1"/>
</dbReference>
<protein>
    <submittedName>
        <fullName evidence="4">Autotransporter domain-containing protein</fullName>
    </submittedName>
</protein>
<dbReference type="PROSITE" id="PS51208">
    <property type="entry name" value="AUTOTRANSPORTER"/>
    <property type="match status" value="1"/>
</dbReference>
<dbReference type="Proteomes" id="UP001620461">
    <property type="component" value="Unassembled WGS sequence"/>
</dbReference>
<dbReference type="PROSITE" id="PS01098">
    <property type="entry name" value="LIPASE_GDSL_SER"/>
    <property type="match status" value="1"/>
</dbReference>
<dbReference type="PANTHER" id="PTHR45648">
    <property type="entry name" value="GDSL LIPASE/ACYLHYDROLASE FAMILY PROTEIN (AFU_ORTHOLOGUE AFUA_4G14700)"/>
    <property type="match status" value="1"/>
</dbReference>
<keyword evidence="5" id="KW-1185">Reference proteome</keyword>
<dbReference type="CDD" id="cd01847">
    <property type="entry name" value="Triacylglycerol_lipase_like"/>
    <property type="match status" value="1"/>
</dbReference>
<keyword evidence="2" id="KW-0732">Signal</keyword>
<dbReference type="InterPro" id="IPR006315">
    <property type="entry name" value="OM_autotransptr_brl_dom"/>
</dbReference>
<dbReference type="Pfam" id="PF00657">
    <property type="entry name" value="Lipase_GDSL"/>
    <property type="match status" value="1"/>
</dbReference>
<comment type="caution">
    <text evidence="4">The sequence shown here is derived from an EMBL/GenBank/DDBJ whole genome shotgun (WGS) entry which is preliminary data.</text>
</comment>
<keyword evidence="1" id="KW-0378">Hydrolase</keyword>
<evidence type="ECO:0000256" key="2">
    <source>
        <dbReference type="SAM" id="SignalP"/>
    </source>
</evidence>
<dbReference type="Gene3D" id="2.40.128.130">
    <property type="entry name" value="Autotransporter beta-domain"/>
    <property type="match status" value="1"/>
</dbReference>
<evidence type="ECO:0000259" key="3">
    <source>
        <dbReference type="PROSITE" id="PS51208"/>
    </source>
</evidence>
<dbReference type="SUPFAM" id="SSF52266">
    <property type="entry name" value="SGNH hydrolase"/>
    <property type="match status" value="1"/>
</dbReference>
<dbReference type="PANTHER" id="PTHR45648:SF22">
    <property type="entry name" value="GDSL LIPASE_ACYLHYDROLASE FAMILY PROTEIN (AFU_ORTHOLOGUE AFUA_4G14700)"/>
    <property type="match status" value="1"/>
</dbReference>
<sequence>MFHPRKIAGAVALALGLVGAAQATSNPNPTFNGFIAFGDSLSDAGNISLATNPSVQPPLEFTTNPGAVVVQNVASALGHPLTASLVGGSDYAWGGAGVLNNSPGTPALVPTLTTQIDGYLASGTVNSRALYSVWGGANDIFYAATAAIAAAAVPALVQQTIQSEVTQAIAGGLIPPNNPAAIAAFTAQITPTVTQQVEAAVAAQAGVASLQTQAQAQASVVAAAQQEVKLIGQLQGAGARNILVFNLPNIGLTPEATEEGATAASALTTLSVVFNGQLNAGVGQLGKGIIPVNTFALLNQVIANPGAYGFTNVTTPACGVGSSSVACGPQGSGLPYTYAPGTNESYLFADGVHPTTAADRMLAQAVLSELAAPQQISLLQEAPLAAITTQTSVVRNQMMADQFGSPTRAFASISYSNQQFDQSAGAPKTTSNNVDLTVGADVRASDNISAGVALGIGEHYADVSGGGGYDLQALTGLGYLTWHSGGAYAGAYGDFGQASYTNINRVFDIGGYRTNENGKTDGSYVGMGLHGGYWFDVSGFKTGPFANIEYQNIKINGYSEGGNDATAMWFGRQERNALISTLGWSLQGHWQTHGMDLAPYVELGWNHDSRASTDMVTAGLNSMNGSFEMAGFTPDKNWGSANVGVLAQFTSNISGWIAYNGHFADDSQRYNGVNLGLKFGF</sequence>
<organism evidence="4 5">
    <name type="scientific">Dyella jejuensis</name>
    <dbReference type="NCBI Taxonomy" id="1432009"/>
    <lineage>
        <taxon>Bacteria</taxon>
        <taxon>Pseudomonadati</taxon>
        <taxon>Pseudomonadota</taxon>
        <taxon>Gammaproteobacteria</taxon>
        <taxon>Lysobacterales</taxon>
        <taxon>Rhodanobacteraceae</taxon>
        <taxon>Dyella</taxon>
    </lineage>
</organism>
<evidence type="ECO:0000313" key="4">
    <source>
        <dbReference type="EMBL" id="MFK2901203.1"/>
    </source>
</evidence>
<dbReference type="SMART" id="SM00869">
    <property type="entry name" value="Autotransporter"/>
    <property type="match status" value="1"/>
</dbReference>
<accession>A0ABW8JJC9</accession>
<proteinExistence type="predicted"/>
<evidence type="ECO:0000256" key="1">
    <source>
        <dbReference type="ARBA" id="ARBA00022801"/>
    </source>
</evidence>
<feature type="domain" description="Autotransporter" evidence="3">
    <location>
        <begin position="402"/>
        <end position="681"/>
    </location>
</feature>
<dbReference type="EMBL" id="JADIKJ010000013">
    <property type="protein sequence ID" value="MFK2901203.1"/>
    <property type="molecule type" value="Genomic_DNA"/>
</dbReference>
<dbReference type="InterPro" id="IPR008265">
    <property type="entry name" value="Lipase_GDSL_AS"/>
</dbReference>
<dbReference type="SUPFAM" id="SSF103515">
    <property type="entry name" value="Autotransporter"/>
    <property type="match status" value="1"/>
</dbReference>
<name>A0ABW8JJC9_9GAMM</name>
<dbReference type="NCBIfam" id="TIGR01414">
    <property type="entry name" value="autotrans_barl"/>
    <property type="match status" value="1"/>
</dbReference>
<gene>
    <name evidence="4" type="ORF">ISP15_12710</name>
</gene>